<protein>
    <submittedName>
        <fullName evidence="2">Uncharacterized protein</fullName>
    </submittedName>
</protein>
<keyword evidence="3" id="KW-1185">Reference proteome</keyword>
<evidence type="ECO:0000313" key="2">
    <source>
        <dbReference type="EMBL" id="EPB77711.1"/>
    </source>
</evidence>
<sequence>MHVWLGAGSRGSERPGQNPLPGDYAKVVACTSCGECLEKYCGYGFLSDKEGRPILMSLLGNMDVEASDQTQLDLRISVDLRSIEVEKVTGTKALEKD</sequence>
<name>A0A0D6M5L6_9BILA</name>
<reference evidence="2 3" key="1">
    <citation type="submission" date="2013-05" db="EMBL/GenBank/DDBJ databases">
        <title>Draft genome of the parasitic nematode Anyclostoma ceylanicum.</title>
        <authorList>
            <person name="Mitreva M."/>
        </authorList>
    </citation>
    <scope>NUCLEOTIDE SEQUENCE [LARGE SCALE GENOMIC DNA]</scope>
</reference>
<dbReference type="EMBL" id="KE124830">
    <property type="protein sequence ID" value="EPB77711.1"/>
    <property type="molecule type" value="Genomic_DNA"/>
</dbReference>
<proteinExistence type="predicted"/>
<evidence type="ECO:0000256" key="1">
    <source>
        <dbReference type="SAM" id="MobiDB-lite"/>
    </source>
</evidence>
<evidence type="ECO:0000313" key="3">
    <source>
        <dbReference type="Proteomes" id="UP000054495"/>
    </source>
</evidence>
<gene>
    <name evidence="2" type="ORF">ANCCEY_03215</name>
</gene>
<accession>A0A0D6M5L6</accession>
<feature type="region of interest" description="Disordered" evidence="1">
    <location>
        <begin position="1"/>
        <end position="20"/>
    </location>
</feature>
<organism evidence="2 3">
    <name type="scientific">Ancylostoma ceylanicum</name>
    <dbReference type="NCBI Taxonomy" id="53326"/>
    <lineage>
        <taxon>Eukaryota</taxon>
        <taxon>Metazoa</taxon>
        <taxon>Ecdysozoa</taxon>
        <taxon>Nematoda</taxon>
        <taxon>Chromadorea</taxon>
        <taxon>Rhabditida</taxon>
        <taxon>Rhabditina</taxon>
        <taxon>Rhabditomorpha</taxon>
        <taxon>Strongyloidea</taxon>
        <taxon>Ancylostomatidae</taxon>
        <taxon>Ancylostomatinae</taxon>
        <taxon>Ancylostoma</taxon>
    </lineage>
</organism>
<dbReference type="Proteomes" id="UP000054495">
    <property type="component" value="Unassembled WGS sequence"/>
</dbReference>
<dbReference type="AlphaFoldDB" id="A0A0D6M5L6"/>